<proteinExistence type="predicted"/>
<keyword evidence="2" id="KW-1133">Transmembrane helix</keyword>
<protein>
    <submittedName>
        <fullName evidence="3">Uncharacterized protein</fullName>
    </submittedName>
</protein>
<reference evidence="3 4" key="1">
    <citation type="submission" date="2019-01" db="EMBL/GenBank/DDBJ databases">
        <title>A chromosome-scale genome assembly of the yellow perch, Perca flavescens.</title>
        <authorList>
            <person name="Feron R."/>
            <person name="Morvezen R."/>
            <person name="Bestin A."/>
            <person name="Haffray P."/>
            <person name="Klopp C."/>
            <person name="Zahm M."/>
            <person name="Cabau C."/>
            <person name="Roques C."/>
            <person name="Donnadieu C."/>
            <person name="Bouchez O."/>
            <person name="Christie M."/>
            <person name="Larson W."/>
            <person name="Guiguen Y."/>
        </authorList>
    </citation>
    <scope>NUCLEOTIDE SEQUENCE [LARGE SCALE GENOMIC DNA]</scope>
    <source>
        <strain evidence="3">YP-PL-M2</strain>
        <tissue evidence="3">Blood</tissue>
    </source>
</reference>
<evidence type="ECO:0000313" key="4">
    <source>
        <dbReference type="Proteomes" id="UP000295070"/>
    </source>
</evidence>
<evidence type="ECO:0000256" key="1">
    <source>
        <dbReference type="SAM" id="Coils"/>
    </source>
</evidence>
<name>A0A484CFH1_PERFV</name>
<feature type="coiled-coil region" evidence="1">
    <location>
        <begin position="21"/>
        <end position="48"/>
    </location>
</feature>
<organism evidence="3 4">
    <name type="scientific">Perca flavescens</name>
    <name type="common">American yellow perch</name>
    <name type="synonym">Morone flavescens</name>
    <dbReference type="NCBI Taxonomy" id="8167"/>
    <lineage>
        <taxon>Eukaryota</taxon>
        <taxon>Metazoa</taxon>
        <taxon>Chordata</taxon>
        <taxon>Craniata</taxon>
        <taxon>Vertebrata</taxon>
        <taxon>Euteleostomi</taxon>
        <taxon>Actinopterygii</taxon>
        <taxon>Neopterygii</taxon>
        <taxon>Teleostei</taxon>
        <taxon>Neoteleostei</taxon>
        <taxon>Acanthomorphata</taxon>
        <taxon>Eupercaria</taxon>
        <taxon>Perciformes</taxon>
        <taxon>Percoidei</taxon>
        <taxon>Percidae</taxon>
        <taxon>Percinae</taxon>
        <taxon>Perca</taxon>
    </lineage>
</organism>
<evidence type="ECO:0000256" key="2">
    <source>
        <dbReference type="SAM" id="Phobius"/>
    </source>
</evidence>
<comment type="caution">
    <text evidence="3">The sequence shown here is derived from an EMBL/GenBank/DDBJ whole genome shotgun (WGS) entry which is preliminary data.</text>
</comment>
<keyword evidence="4" id="KW-1185">Reference proteome</keyword>
<keyword evidence="1" id="KW-0175">Coiled coil</keyword>
<accession>A0A484CFH1</accession>
<dbReference type="AlphaFoldDB" id="A0A484CFH1"/>
<keyword evidence="2" id="KW-0812">Transmembrane</keyword>
<dbReference type="Proteomes" id="UP000295070">
    <property type="component" value="Chromosome 16"/>
</dbReference>
<dbReference type="EMBL" id="SCKG01000016">
    <property type="protein sequence ID" value="TDH02489.1"/>
    <property type="molecule type" value="Genomic_DNA"/>
</dbReference>
<gene>
    <name evidence="3" type="ORF">EPR50_G00173690</name>
</gene>
<evidence type="ECO:0000313" key="3">
    <source>
        <dbReference type="EMBL" id="TDH02489.1"/>
    </source>
</evidence>
<feature type="transmembrane region" description="Helical" evidence="2">
    <location>
        <begin position="73"/>
        <end position="96"/>
    </location>
</feature>
<sequence length="137" mass="15543">MKENGSVKKVEELGKEFMEMVEPLKKDLEEIKRTCEKLEQRSAELQAGITLTDMEEFQRSLTRVSELAGRSRVVLSASAILMSSIDVLLLLIRVTATPEDDDKLRNSIIQSADCFQMIIGDCEKMKEELKDFSVKLT</sequence>
<keyword evidence="2" id="KW-0472">Membrane</keyword>